<proteinExistence type="predicted"/>
<keyword evidence="2" id="KW-1185">Reference proteome</keyword>
<sequence length="151" mass="17014">DKTNNPSPNKNLKKTPDEDIGFHHHLAVFSQFRHQLVGRIIAEMELQLPPSPVPASFWTALLEPHRERPMKIESGRVGARGGNIPAEGVDYAIQELDIGVITSKVGILTKRKVKSFVDLSNDTQHILMVTIVAPLRTAGYKRWVYWKQVLV</sequence>
<dbReference type="EMBL" id="JAMZMK010006822">
    <property type="protein sequence ID" value="KAI7747167.1"/>
    <property type="molecule type" value="Genomic_DNA"/>
</dbReference>
<accession>A0AAD5CSM8</accession>
<reference evidence="1" key="1">
    <citation type="submission" date="2022-06" db="EMBL/GenBank/DDBJ databases">
        <title>Uncovering the hologenomic basis of an extraordinary plant invasion.</title>
        <authorList>
            <person name="Bieker V.C."/>
            <person name="Martin M.D."/>
            <person name="Gilbert T."/>
            <person name="Hodgins K."/>
            <person name="Battlay P."/>
            <person name="Petersen B."/>
            <person name="Wilson J."/>
        </authorList>
    </citation>
    <scope>NUCLEOTIDE SEQUENCE</scope>
    <source>
        <strain evidence="1">AA19_3_7</strain>
        <tissue evidence="1">Leaf</tissue>
    </source>
</reference>
<gene>
    <name evidence="1" type="ORF">M8C21_006610</name>
</gene>
<name>A0AAD5CSM8_AMBAR</name>
<dbReference type="Proteomes" id="UP001206925">
    <property type="component" value="Unassembled WGS sequence"/>
</dbReference>
<feature type="non-terminal residue" evidence="1">
    <location>
        <position position="1"/>
    </location>
</feature>
<evidence type="ECO:0000313" key="1">
    <source>
        <dbReference type="EMBL" id="KAI7747167.1"/>
    </source>
</evidence>
<organism evidence="1 2">
    <name type="scientific">Ambrosia artemisiifolia</name>
    <name type="common">Common ragweed</name>
    <dbReference type="NCBI Taxonomy" id="4212"/>
    <lineage>
        <taxon>Eukaryota</taxon>
        <taxon>Viridiplantae</taxon>
        <taxon>Streptophyta</taxon>
        <taxon>Embryophyta</taxon>
        <taxon>Tracheophyta</taxon>
        <taxon>Spermatophyta</taxon>
        <taxon>Magnoliopsida</taxon>
        <taxon>eudicotyledons</taxon>
        <taxon>Gunneridae</taxon>
        <taxon>Pentapetalae</taxon>
        <taxon>asterids</taxon>
        <taxon>campanulids</taxon>
        <taxon>Asterales</taxon>
        <taxon>Asteraceae</taxon>
        <taxon>Asteroideae</taxon>
        <taxon>Heliantheae alliance</taxon>
        <taxon>Heliantheae</taxon>
        <taxon>Ambrosia</taxon>
    </lineage>
</organism>
<dbReference type="AlphaFoldDB" id="A0AAD5CSM8"/>
<evidence type="ECO:0000313" key="2">
    <source>
        <dbReference type="Proteomes" id="UP001206925"/>
    </source>
</evidence>
<protein>
    <submittedName>
        <fullName evidence="1">Uncharacterized protein</fullName>
    </submittedName>
</protein>
<comment type="caution">
    <text evidence="1">The sequence shown here is derived from an EMBL/GenBank/DDBJ whole genome shotgun (WGS) entry which is preliminary data.</text>
</comment>